<keyword evidence="3" id="KW-1185">Reference proteome</keyword>
<dbReference type="SUPFAM" id="SSF55718">
    <property type="entry name" value="SCP-like"/>
    <property type="match status" value="1"/>
</dbReference>
<dbReference type="InterPro" id="IPR000182">
    <property type="entry name" value="GNAT_dom"/>
</dbReference>
<dbReference type="GO" id="GO:0030649">
    <property type="term" value="P:aminoglycoside antibiotic catabolic process"/>
    <property type="evidence" value="ECO:0007669"/>
    <property type="project" value="TreeGrafter"/>
</dbReference>
<evidence type="ECO:0000313" key="2">
    <source>
        <dbReference type="EMBL" id="PJJ57261.1"/>
    </source>
</evidence>
<dbReference type="Pfam" id="PF13527">
    <property type="entry name" value="Acetyltransf_9"/>
    <property type="match status" value="1"/>
</dbReference>
<dbReference type="EMBL" id="PGEZ01000001">
    <property type="protein sequence ID" value="PJJ57261.1"/>
    <property type="molecule type" value="Genomic_DNA"/>
</dbReference>
<keyword evidence="2" id="KW-0808">Transferase</keyword>
<evidence type="ECO:0000259" key="1">
    <source>
        <dbReference type="PROSITE" id="PS51186"/>
    </source>
</evidence>
<dbReference type="Proteomes" id="UP000230842">
    <property type="component" value="Unassembled WGS sequence"/>
</dbReference>
<proteinExistence type="predicted"/>
<dbReference type="SUPFAM" id="SSF55729">
    <property type="entry name" value="Acyl-CoA N-acyltransferases (Nat)"/>
    <property type="match status" value="1"/>
</dbReference>
<dbReference type="OrthoDB" id="3498897at2"/>
<dbReference type="InterPro" id="IPR041380">
    <property type="entry name" value="Acetyltransf_17"/>
</dbReference>
<accession>A0A0B2BT94</accession>
<dbReference type="Gene3D" id="3.30.1050.10">
    <property type="entry name" value="SCP2 sterol-binding domain"/>
    <property type="match status" value="1"/>
</dbReference>
<dbReference type="InterPro" id="IPR036527">
    <property type="entry name" value="SCP2_sterol-bd_dom_sf"/>
</dbReference>
<reference evidence="2 3" key="1">
    <citation type="submission" date="2017-11" db="EMBL/GenBank/DDBJ databases">
        <title>Genomic Encyclopedia of Archaeal and Bacterial Type Strains, Phase II (KMG-II): From Individual Species to Whole Genera.</title>
        <authorList>
            <person name="Goeker M."/>
        </authorList>
    </citation>
    <scope>NUCLEOTIDE SEQUENCE [LARGE SCALE GENOMIC DNA]</scope>
    <source>
        <strain evidence="2 3">DSM 27763</strain>
    </source>
</reference>
<dbReference type="InterPro" id="IPR051554">
    <property type="entry name" value="Acetyltransferase_Eis"/>
</dbReference>
<dbReference type="CDD" id="cd04301">
    <property type="entry name" value="NAT_SF"/>
    <property type="match status" value="1"/>
</dbReference>
<dbReference type="AlphaFoldDB" id="A0A0B2BT94"/>
<comment type="caution">
    <text evidence="2">The sequence shown here is derived from an EMBL/GenBank/DDBJ whole genome shotgun (WGS) entry which is preliminary data.</text>
</comment>
<dbReference type="InterPro" id="IPR025559">
    <property type="entry name" value="Eis_dom"/>
</dbReference>
<dbReference type="PROSITE" id="PS51186">
    <property type="entry name" value="GNAT"/>
    <property type="match status" value="1"/>
</dbReference>
<gene>
    <name evidence="2" type="ORF">CLV56_1488</name>
</gene>
<sequence>MEIRELDPDDLDAALDVRSRSFGPLPGAHHDLWRQMTGRAIAGRRQLAAYDGARVVATARINDFVQWWHGRPVRMAGVGGVVVAPEHRGRGASGALMRAVLVRSRELGYPLSALFPATVRPYRAVGYEIAGERQVVDLPSEALRRLAGDTSGLRRAAPSDARTVIDALGAGYAADRVDGPYTWAAEEVAADLEDDDVLGYLADDGFVGYEFDGGERLTVHELAAGSAATRRTLWSLVGSGSSVAPVVRAALAPRDPLWWWLDENQIQVQHREWWMLRVIDPVAAIAARGFPSGLVVEVPLVLDDPVLNDGGPTAYRLTVHDGAATLHPTETTDGIRLGPQGLAALFAGTSTGALRAAGLAQGGDRGQDAVLDAAFAAEPFMTVHF</sequence>
<dbReference type="PANTHER" id="PTHR37817:SF1">
    <property type="entry name" value="N-ACETYLTRANSFERASE EIS"/>
    <property type="match status" value="1"/>
</dbReference>
<name>A0A0B2BT94_9ACTN</name>
<protein>
    <submittedName>
        <fullName evidence="2">Putative acetyltransferase</fullName>
    </submittedName>
</protein>
<dbReference type="Gene3D" id="3.40.630.30">
    <property type="match status" value="2"/>
</dbReference>
<dbReference type="InterPro" id="IPR016181">
    <property type="entry name" value="Acyl_CoA_acyltransferase"/>
</dbReference>
<feature type="domain" description="N-acetyltransferase" evidence="1">
    <location>
        <begin position="1"/>
        <end position="149"/>
    </location>
</feature>
<evidence type="ECO:0000313" key="3">
    <source>
        <dbReference type="Proteomes" id="UP000230842"/>
    </source>
</evidence>
<dbReference type="Pfam" id="PF17668">
    <property type="entry name" value="Acetyltransf_17"/>
    <property type="match status" value="1"/>
</dbReference>
<organism evidence="2 3">
    <name type="scientific">Mumia flava</name>
    <dbReference type="NCBI Taxonomy" id="1348852"/>
    <lineage>
        <taxon>Bacteria</taxon>
        <taxon>Bacillati</taxon>
        <taxon>Actinomycetota</taxon>
        <taxon>Actinomycetes</taxon>
        <taxon>Propionibacteriales</taxon>
        <taxon>Nocardioidaceae</taxon>
        <taxon>Mumia</taxon>
    </lineage>
</organism>
<dbReference type="Pfam" id="PF13530">
    <property type="entry name" value="SCP2_2"/>
    <property type="match status" value="1"/>
</dbReference>
<dbReference type="PANTHER" id="PTHR37817">
    <property type="entry name" value="N-ACETYLTRANSFERASE EIS"/>
    <property type="match status" value="1"/>
</dbReference>
<dbReference type="RefSeq" id="WP_039341708.1">
    <property type="nucleotide sequence ID" value="NZ_PGEZ01000001.1"/>
</dbReference>
<dbReference type="GO" id="GO:0034069">
    <property type="term" value="F:aminoglycoside N-acetyltransferase activity"/>
    <property type="evidence" value="ECO:0007669"/>
    <property type="project" value="TreeGrafter"/>
</dbReference>